<dbReference type="PANTHER" id="PTHR47266">
    <property type="entry name" value="ENDONUCLEASE-RELATED"/>
    <property type="match status" value="1"/>
</dbReference>
<organism evidence="2 3">
    <name type="scientific">Caerostris darwini</name>
    <dbReference type="NCBI Taxonomy" id="1538125"/>
    <lineage>
        <taxon>Eukaryota</taxon>
        <taxon>Metazoa</taxon>
        <taxon>Ecdysozoa</taxon>
        <taxon>Arthropoda</taxon>
        <taxon>Chelicerata</taxon>
        <taxon>Arachnida</taxon>
        <taxon>Araneae</taxon>
        <taxon>Araneomorphae</taxon>
        <taxon>Entelegynae</taxon>
        <taxon>Araneoidea</taxon>
        <taxon>Araneidae</taxon>
        <taxon>Caerostris</taxon>
    </lineage>
</organism>
<gene>
    <name evidence="2" type="primary">Tf2-6_186</name>
    <name evidence="2" type="ORF">CDAR_433771</name>
</gene>
<evidence type="ECO:0000313" key="3">
    <source>
        <dbReference type="Proteomes" id="UP001054837"/>
    </source>
</evidence>
<name>A0AAV4SSV0_9ARAC</name>
<dbReference type="InterPro" id="IPR041588">
    <property type="entry name" value="Integrase_H2C2"/>
</dbReference>
<sequence length="124" mass="14548">MRKSTVIKFHDLSGHFSVDRTLSKIQEMYWFPRMKHYVKKPTSICLECLMNKVPGGKQQRLLHPIKPGKRPFSLIHIEDLGPFVTSSRDNQHLVVIIDNLRIQCFRYQSRFDAFEAQNGIDLSF</sequence>
<accession>A0AAV4SSV0</accession>
<keyword evidence="2" id="KW-0808">Transferase</keyword>
<feature type="domain" description="Integrase zinc-binding" evidence="1">
    <location>
        <begin position="2"/>
        <end position="53"/>
    </location>
</feature>
<keyword evidence="3" id="KW-1185">Reference proteome</keyword>
<dbReference type="Pfam" id="PF17921">
    <property type="entry name" value="Integrase_H2C2"/>
    <property type="match status" value="1"/>
</dbReference>
<dbReference type="Proteomes" id="UP001054837">
    <property type="component" value="Unassembled WGS sequence"/>
</dbReference>
<dbReference type="EMBL" id="BPLQ01008449">
    <property type="protein sequence ID" value="GIY37438.1"/>
    <property type="molecule type" value="Genomic_DNA"/>
</dbReference>
<comment type="caution">
    <text evidence="2">The sequence shown here is derived from an EMBL/GenBank/DDBJ whole genome shotgun (WGS) entry which is preliminary data.</text>
</comment>
<evidence type="ECO:0000313" key="2">
    <source>
        <dbReference type="EMBL" id="GIY37438.1"/>
    </source>
</evidence>
<dbReference type="GO" id="GO:0003964">
    <property type="term" value="F:RNA-directed DNA polymerase activity"/>
    <property type="evidence" value="ECO:0007669"/>
    <property type="project" value="UniProtKB-KW"/>
</dbReference>
<reference evidence="2 3" key="1">
    <citation type="submission" date="2021-06" db="EMBL/GenBank/DDBJ databases">
        <title>Caerostris darwini draft genome.</title>
        <authorList>
            <person name="Kono N."/>
            <person name="Arakawa K."/>
        </authorList>
    </citation>
    <scope>NUCLEOTIDE SEQUENCE [LARGE SCALE GENOMIC DNA]</scope>
</reference>
<protein>
    <submittedName>
        <fullName evidence="2">Reverse transcriptase</fullName>
    </submittedName>
</protein>
<evidence type="ECO:0000259" key="1">
    <source>
        <dbReference type="Pfam" id="PF17921"/>
    </source>
</evidence>
<dbReference type="InterPro" id="IPR052160">
    <property type="entry name" value="Gypsy_RT_Integrase-like"/>
</dbReference>
<dbReference type="AlphaFoldDB" id="A0AAV4SSV0"/>
<proteinExistence type="predicted"/>
<keyword evidence="2" id="KW-0695">RNA-directed DNA polymerase</keyword>
<dbReference type="Gene3D" id="1.10.340.70">
    <property type="match status" value="1"/>
</dbReference>
<keyword evidence="2" id="KW-0548">Nucleotidyltransferase</keyword>